<dbReference type="GO" id="GO:0019150">
    <property type="term" value="F:D-ribulokinase activity"/>
    <property type="evidence" value="ECO:0007669"/>
    <property type="project" value="TreeGrafter"/>
</dbReference>
<dbReference type="OrthoDB" id="203824at2759"/>
<evidence type="ECO:0000313" key="6">
    <source>
        <dbReference type="EMBL" id="KAG0662431.1"/>
    </source>
</evidence>
<dbReference type="NCBIfam" id="TIGR01315">
    <property type="entry name" value="5C_CHO_kinase"/>
    <property type="match status" value="1"/>
</dbReference>
<dbReference type="Pfam" id="PF02782">
    <property type="entry name" value="FGGY_C"/>
    <property type="match status" value="1"/>
</dbReference>
<dbReference type="InterPro" id="IPR043129">
    <property type="entry name" value="ATPase_NBD"/>
</dbReference>
<feature type="domain" description="Carbohydrate kinase FGGY N-terminal" evidence="4">
    <location>
        <begin position="44"/>
        <end position="122"/>
    </location>
</feature>
<evidence type="ECO:0008006" key="8">
    <source>
        <dbReference type="Google" id="ProtNLM"/>
    </source>
</evidence>
<dbReference type="GO" id="GO:0005737">
    <property type="term" value="C:cytoplasm"/>
    <property type="evidence" value="ECO:0007669"/>
    <property type="project" value="TreeGrafter"/>
</dbReference>
<evidence type="ECO:0000256" key="2">
    <source>
        <dbReference type="ARBA" id="ARBA00022679"/>
    </source>
</evidence>
<evidence type="ECO:0000259" key="5">
    <source>
        <dbReference type="Pfam" id="PF02782"/>
    </source>
</evidence>
<dbReference type="Proteomes" id="UP000777482">
    <property type="component" value="Unassembled WGS sequence"/>
</dbReference>
<accession>A0A9P6W353</accession>
<dbReference type="PANTHER" id="PTHR43435">
    <property type="entry name" value="RIBULOKINASE"/>
    <property type="match status" value="1"/>
</dbReference>
<evidence type="ECO:0000259" key="4">
    <source>
        <dbReference type="Pfam" id="PF00370"/>
    </source>
</evidence>
<protein>
    <recommendedName>
        <fullName evidence="8">Ribitol kinase</fullName>
    </recommendedName>
</protein>
<proteinExistence type="inferred from homology"/>
<keyword evidence="7" id="KW-1185">Reference proteome</keyword>
<keyword evidence="2" id="KW-0808">Transferase</keyword>
<dbReference type="Gene3D" id="1.20.58.2240">
    <property type="match status" value="1"/>
</dbReference>
<comment type="similarity">
    <text evidence="1">Belongs to the FGGY kinase family.</text>
</comment>
<organism evidence="6 7">
    <name type="scientific">Rhodotorula mucilaginosa</name>
    <name type="common">Yeast</name>
    <name type="synonym">Rhodotorula rubra</name>
    <dbReference type="NCBI Taxonomy" id="5537"/>
    <lineage>
        <taxon>Eukaryota</taxon>
        <taxon>Fungi</taxon>
        <taxon>Dikarya</taxon>
        <taxon>Basidiomycota</taxon>
        <taxon>Pucciniomycotina</taxon>
        <taxon>Microbotryomycetes</taxon>
        <taxon>Sporidiobolales</taxon>
        <taxon>Sporidiobolaceae</taxon>
        <taxon>Rhodotorula</taxon>
    </lineage>
</organism>
<gene>
    <name evidence="6" type="ORF">C6P46_003377</name>
</gene>
<keyword evidence="3" id="KW-0418">Kinase</keyword>
<dbReference type="InterPro" id="IPR018485">
    <property type="entry name" value="FGGY_C"/>
</dbReference>
<dbReference type="AlphaFoldDB" id="A0A9P6W353"/>
<comment type="caution">
    <text evidence="6">The sequence shown here is derived from an EMBL/GenBank/DDBJ whole genome shotgun (WGS) entry which is preliminary data.</text>
</comment>
<evidence type="ECO:0000256" key="3">
    <source>
        <dbReference type="ARBA" id="ARBA00022777"/>
    </source>
</evidence>
<evidence type="ECO:0000313" key="7">
    <source>
        <dbReference type="Proteomes" id="UP000777482"/>
    </source>
</evidence>
<sequence length="639" mass="70018">MSADDVGWQTRPADTRGQLWLAPFYQLQRADCIWNGNMTADTSYYIGVDVGTGSARAALVSSQGDIVAESTYNTTTWRDDNDKDIFEQSSGQIWSCISSACQDVLRESKIDPALVKGIGFDATCSLVAADIDSGKPITVTPNSWEGAPQAANDKGEFRDIILWADHRAAKEAKLINNTKSKWLKYVGGTVSLEMEVPKMLWLKNHMPASTFSKCMFCDLPDWLTYRATGDLSRSNCSLACKCLYVPPGVEGSEGWNSAFFEEIGLGDFVKGDFAQVGGIPGKNGLILTAGQPVGQGLSKQAAQELGLKEGTAVGSAVIDAYAGWIGTVAAPMDGQPSVDLDGSRHRLAAIAGTSTCHIVQSPEPVFAPTWGPYKHAVFPGYWMNEGGQSSTGQLLDFMVDTHPAAERLKQMAKEQGTNHFALLTEILERMVKEKGAPFMSYLTRDMYLYPDLHGNRCPLADNEMRGMLIGMQLDKTVGDLALRYYATGEAIALQTRQIIDELNRCGHDIKSIFMSGGLVKNRFLMSLIADICNMPVQLPYSHSASVVLGSAMLGCAAAEEVSRLQNSRLDNQEAAEKSSFGMKDRLWDVMIRMSRPGTTVKPSASEQELKLLQVKYDIFRECIDIQRRWRAKVRDALGE</sequence>
<dbReference type="CDD" id="cd07782">
    <property type="entry name" value="ASKHA_NBD_FGGY_D-RBK"/>
    <property type="match status" value="1"/>
</dbReference>
<dbReference type="InterPro" id="IPR018484">
    <property type="entry name" value="FGGY_N"/>
</dbReference>
<feature type="domain" description="Carbohydrate kinase FGGY C-terminal" evidence="5">
    <location>
        <begin position="347"/>
        <end position="558"/>
    </location>
</feature>
<evidence type="ECO:0000256" key="1">
    <source>
        <dbReference type="ARBA" id="ARBA00009156"/>
    </source>
</evidence>
<dbReference type="EMBL" id="PUHQ01000027">
    <property type="protein sequence ID" value="KAG0662431.1"/>
    <property type="molecule type" value="Genomic_DNA"/>
</dbReference>
<dbReference type="PANTHER" id="PTHR43435:SF4">
    <property type="entry name" value="FGGY CARBOHYDRATE KINASE DOMAIN-CONTAINING PROTEIN"/>
    <property type="match status" value="1"/>
</dbReference>
<dbReference type="SUPFAM" id="SSF53067">
    <property type="entry name" value="Actin-like ATPase domain"/>
    <property type="match status" value="2"/>
</dbReference>
<dbReference type="GO" id="GO:0019321">
    <property type="term" value="P:pentose metabolic process"/>
    <property type="evidence" value="ECO:0007669"/>
    <property type="project" value="TreeGrafter"/>
</dbReference>
<dbReference type="InterPro" id="IPR006003">
    <property type="entry name" value="FGGY_RbtK-like"/>
</dbReference>
<dbReference type="Gene3D" id="3.30.420.40">
    <property type="match status" value="1"/>
</dbReference>
<reference evidence="6 7" key="1">
    <citation type="submission" date="2020-11" db="EMBL/GenBank/DDBJ databases">
        <title>Kefir isolates.</title>
        <authorList>
            <person name="Marcisauskas S."/>
            <person name="Kim Y."/>
            <person name="Blasche S."/>
        </authorList>
    </citation>
    <scope>NUCLEOTIDE SEQUENCE [LARGE SCALE GENOMIC DNA]</scope>
    <source>
        <strain evidence="6 7">KR</strain>
    </source>
</reference>
<dbReference type="Pfam" id="PF00370">
    <property type="entry name" value="FGGY_N"/>
    <property type="match status" value="1"/>
</dbReference>
<name>A0A9P6W353_RHOMI</name>